<dbReference type="InterPro" id="IPR041698">
    <property type="entry name" value="Methyltransf_25"/>
</dbReference>
<feature type="domain" description="Methyltransferase" evidence="3">
    <location>
        <begin position="38"/>
        <end position="122"/>
    </location>
</feature>
<protein>
    <recommendedName>
        <fullName evidence="3">Methyltransferase domain-containing protein</fullName>
    </recommendedName>
</protein>
<dbReference type="PANTHER" id="PTHR44942:SF4">
    <property type="entry name" value="METHYLTRANSFERASE TYPE 11 DOMAIN-CONTAINING PROTEIN"/>
    <property type="match status" value="1"/>
</dbReference>
<proteinExistence type="predicted"/>
<evidence type="ECO:0000259" key="3">
    <source>
        <dbReference type="Pfam" id="PF13649"/>
    </source>
</evidence>
<dbReference type="EMBL" id="AP025334">
    <property type="protein sequence ID" value="BDD48781.1"/>
    <property type="molecule type" value="Genomic_DNA"/>
</dbReference>
<reference evidence="4 5" key="1">
    <citation type="submission" date="2021-12" db="EMBL/GenBank/DDBJ databases">
        <title>Complete genome sequence of Phytobacter diazotrophicus TA9734.</title>
        <authorList>
            <person name="Kubota H."/>
            <person name="Nakayama Y."/>
            <person name="Ariyoshi T."/>
        </authorList>
    </citation>
    <scope>NUCLEOTIDE SEQUENCE [LARGE SCALE GENOMIC DNA]</scope>
    <source>
        <strain evidence="4 5">TA9734</strain>
    </source>
</reference>
<dbReference type="CDD" id="cd02440">
    <property type="entry name" value="AdoMet_MTases"/>
    <property type="match status" value="1"/>
</dbReference>
<evidence type="ECO:0000256" key="1">
    <source>
        <dbReference type="ARBA" id="ARBA00022603"/>
    </source>
</evidence>
<gene>
    <name evidence="4" type="ORF">PDTA9734_02680</name>
</gene>
<dbReference type="InterPro" id="IPR029063">
    <property type="entry name" value="SAM-dependent_MTases_sf"/>
</dbReference>
<organism evidence="4 5">
    <name type="scientific">Phytobacter diazotrophicus</name>
    <dbReference type="NCBI Taxonomy" id="395631"/>
    <lineage>
        <taxon>Bacteria</taxon>
        <taxon>Pseudomonadati</taxon>
        <taxon>Pseudomonadota</taxon>
        <taxon>Gammaproteobacteria</taxon>
        <taxon>Enterobacterales</taxon>
        <taxon>Enterobacteriaceae</taxon>
        <taxon>Phytobacter</taxon>
    </lineage>
</organism>
<dbReference type="Pfam" id="PF13649">
    <property type="entry name" value="Methyltransf_25"/>
    <property type="match status" value="1"/>
</dbReference>
<accession>A0ABN6LHZ0</accession>
<evidence type="ECO:0000313" key="5">
    <source>
        <dbReference type="Proteomes" id="UP001320460"/>
    </source>
</evidence>
<dbReference type="Gene3D" id="3.40.50.150">
    <property type="entry name" value="Vaccinia Virus protein VP39"/>
    <property type="match status" value="1"/>
</dbReference>
<dbReference type="PANTHER" id="PTHR44942">
    <property type="entry name" value="METHYLTRANSF_11 DOMAIN-CONTAINING PROTEIN"/>
    <property type="match status" value="1"/>
</dbReference>
<keyword evidence="2" id="KW-0808">Transferase</keyword>
<evidence type="ECO:0000256" key="2">
    <source>
        <dbReference type="ARBA" id="ARBA00022679"/>
    </source>
</evidence>
<evidence type="ECO:0000313" key="4">
    <source>
        <dbReference type="EMBL" id="BDD48781.1"/>
    </source>
</evidence>
<sequence>MPNWFASGGADYARYRPEYPAVLLDYLLSITPEHHHALDVGCGTGQLTTLLASAFDKVTGIDPSQTQIDNATSHARITYLQGPAEQLAQALRDINLITVAQAAHWFDLPAFYREVRRVAAPNAVIAIISYGVLNPDETLRARVRQFYYDEIGPYWPPERQRVDNGYADIAFPFTEIPVPEMAIRLQWDLDALMGYLSTWSAVKRARDAGQEGLLTRFYDDVRDLWGDPVQTRTFIWPINIRAGKIG</sequence>
<dbReference type="Proteomes" id="UP001320460">
    <property type="component" value="Chromosome"/>
</dbReference>
<dbReference type="InterPro" id="IPR051052">
    <property type="entry name" value="Diverse_substrate_MTase"/>
</dbReference>
<keyword evidence="1" id="KW-0489">Methyltransferase</keyword>
<keyword evidence="5" id="KW-1185">Reference proteome</keyword>
<name>A0ABN6LHZ0_9ENTR</name>
<dbReference type="SUPFAM" id="SSF53335">
    <property type="entry name" value="S-adenosyl-L-methionine-dependent methyltransferases"/>
    <property type="match status" value="1"/>
</dbReference>
<dbReference type="RefSeq" id="WP_125123751.1">
    <property type="nucleotide sequence ID" value="NZ_AP025334.1"/>
</dbReference>